<dbReference type="InterPro" id="IPR004843">
    <property type="entry name" value="Calcineurin-like_PHP"/>
</dbReference>
<keyword evidence="2" id="KW-0378">Hydrolase</keyword>
<name>A0ABV6NH33_9BACI</name>
<reference evidence="5 6" key="1">
    <citation type="submission" date="2024-09" db="EMBL/GenBank/DDBJ databases">
        <authorList>
            <person name="Sun Q."/>
            <person name="Mori K."/>
        </authorList>
    </citation>
    <scope>NUCLEOTIDE SEQUENCE [LARGE SCALE GENOMIC DNA]</scope>
    <source>
        <strain evidence="5 6">NCAIM B.02301</strain>
    </source>
</reference>
<dbReference type="PANTHER" id="PTHR11575:SF23">
    <property type="entry name" value="5-NUCLEOTIDASE FAMILY PROTEIN"/>
    <property type="match status" value="1"/>
</dbReference>
<dbReference type="Proteomes" id="UP001589833">
    <property type="component" value="Unassembled WGS sequence"/>
</dbReference>
<organism evidence="5 6">
    <name type="scientific">Halalkalibacter alkalisediminis</name>
    <dbReference type="NCBI Taxonomy" id="935616"/>
    <lineage>
        <taxon>Bacteria</taxon>
        <taxon>Bacillati</taxon>
        <taxon>Bacillota</taxon>
        <taxon>Bacilli</taxon>
        <taxon>Bacillales</taxon>
        <taxon>Bacillaceae</taxon>
        <taxon>Halalkalibacter</taxon>
    </lineage>
</organism>
<evidence type="ECO:0000313" key="5">
    <source>
        <dbReference type="EMBL" id="MFC0559428.1"/>
    </source>
</evidence>
<dbReference type="PIRSF" id="PIRSF036361">
    <property type="entry name" value="YunD"/>
    <property type="match status" value="1"/>
</dbReference>
<evidence type="ECO:0000256" key="1">
    <source>
        <dbReference type="ARBA" id="ARBA00022729"/>
    </source>
</evidence>
<comment type="similarity">
    <text evidence="2">Belongs to the 5'-nucleotidase family.</text>
</comment>
<proteinExistence type="inferred from homology"/>
<dbReference type="SUPFAM" id="SSF55816">
    <property type="entry name" value="5'-nucleotidase (syn. UDP-sugar hydrolase), C-terminal domain"/>
    <property type="match status" value="1"/>
</dbReference>
<dbReference type="EMBL" id="JBHLTR010000013">
    <property type="protein sequence ID" value="MFC0559428.1"/>
    <property type="molecule type" value="Genomic_DNA"/>
</dbReference>
<keyword evidence="6" id="KW-1185">Reference proteome</keyword>
<accession>A0ABV6NH33</accession>
<keyword evidence="2" id="KW-0547">Nucleotide-binding</keyword>
<sequence length="453" mass="51144">MTIKHLTIFHTNDIHSCFDHWSQIVAYMKKNRNEHTLYLELGDHTDRSNAFTEATYGKGNVELLNEAAVDYGTIGNNEGITFSKDQLESLYADATFPIVVANVFNTNDTRPKWMKPFVIHKMKSGLKIGVIGLTAPFYRFYEQLGWKVTPPIPLLKRLLPQVRKQADVVILMSHLGLQKDEEIAEEFSGIDVILGAHTHHVLPEGKWVKDTLIAQAGKHGAFLGEIHIEYDDSALKIQHKQACLLNPKEESKDPNTDEILRRINEQATDILSEPIATIPKPLLVNWQEPSEFGQLLCDAVTEWCGKEIGLMNAGVLLDSLEQGIVTKADLHRICPHPINPCIVKVTGAQLEKTIERALTRELTHLELKGFGFRGKILGTMLYTGIEVKEQSGSIQINILNEPLEKEKSYAIATLDMYTFGYLFPDLADAKEKQYFMPEFLRDVLAWKLAGKWA</sequence>
<dbReference type="InterPro" id="IPR029052">
    <property type="entry name" value="Metallo-depent_PP-like"/>
</dbReference>
<dbReference type="PRINTS" id="PR01607">
    <property type="entry name" value="APYRASEFAMLY"/>
</dbReference>
<dbReference type="RefSeq" id="WP_273841619.1">
    <property type="nucleotide sequence ID" value="NZ_JAQQWT010000004.1"/>
</dbReference>
<dbReference type="SUPFAM" id="SSF56300">
    <property type="entry name" value="Metallo-dependent phosphatases"/>
    <property type="match status" value="1"/>
</dbReference>
<feature type="domain" description="Calcineurin-like phosphoesterase" evidence="3">
    <location>
        <begin position="7"/>
        <end position="200"/>
    </location>
</feature>
<evidence type="ECO:0000256" key="2">
    <source>
        <dbReference type="RuleBase" id="RU362119"/>
    </source>
</evidence>
<dbReference type="Gene3D" id="3.60.21.10">
    <property type="match status" value="1"/>
</dbReference>
<dbReference type="CDD" id="cd00845">
    <property type="entry name" value="MPP_UshA_N_like"/>
    <property type="match status" value="1"/>
</dbReference>
<evidence type="ECO:0000259" key="4">
    <source>
        <dbReference type="Pfam" id="PF02872"/>
    </source>
</evidence>
<evidence type="ECO:0000259" key="3">
    <source>
        <dbReference type="Pfam" id="PF00149"/>
    </source>
</evidence>
<keyword evidence="1" id="KW-0732">Signal</keyword>
<dbReference type="InterPro" id="IPR008334">
    <property type="entry name" value="5'-Nucleotdase_C"/>
</dbReference>
<dbReference type="InterPro" id="IPR011240">
    <property type="entry name" value="Pesterase_YunD"/>
</dbReference>
<protein>
    <submittedName>
        <fullName evidence="5">Bifunctional metallophosphatase/5'-nucleotidase</fullName>
    </submittedName>
</protein>
<gene>
    <name evidence="5" type="ORF">ACFFH4_10245</name>
</gene>
<dbReference type="InterPro" id="IPR006179">
    <property type="entry name" value="5_nucleotidase/apyrase"/>
</dbReference>
<comment type="caution">
    <text evidence="5">The sequence shown here is derived from an EMBL/GenBank/DDBJ whole genome shotgun (WGS) entry which is preliminary data.</text>
</comment>
<evidence type="ECO:0000313" key="6">
    <source>
        <dbReference type="Proteomes" id="UP001589833"/>
    </source>
</evidence>
<dbReference type="Pfam" id="PF02872">
    <property type="entry name" value="5_nucleotid_C"/>
    <property type="match status" value="1"/>
</dbReference>
<dbReference type="PANTHER" id="PTHR11575">
    <property type="entry name" value="5'-NUCLEOTIDASE-RELATED"/>
    <property type="match status" value="1"/>
</dbReference>
<dbReference type="Pfam" id="PF00149">
    <property type="entry name" value="Metallophos"/>
    <property type="match status" value="1"/>
</dbReference>
<dbReference type="Gene3D" id="3.90.780.10">
    <property type="entry name" value="5'-Nucleotidase, C-terminal domain"/>
    <property type="match status" value="1"/>
</dbReference>
<dbReference type="InterPro" id="IPR036907">
    <property type="entry name" value="5'-Nucleotdase_C_sf"/>
</dbReference>
<feature type="domain" description="5'-Nucleotidase C-terminal" evidence="4">
    <location>
        <begin position="285"/>
        <end position="416"/>
    </location>
</feature>